<keyword evidence="3" id="KW-1185">Reference proteome</keyword>
<gene>
    <name evidence="2" type="ORF">SAMN04487894_11657</name>
</gene>
<evidence type="ECO:0000259" key="1">
    <source>
        <dbReference type="Pfam" id="PF13568"/>
    </source>
</evidence>
<dbReference type="AlphaFoldDB" id="A0A1G6YS71"/>
<evidence type="ECO:0000313" key="2">
    <source>
        <dbReference type="EMBL" id="SDD92505.1"/>
    </source>
</evidence>
<name>A0A1G6YS71_NIADE</name>
<proteinExistence type="predicted"/>
<dbReference type="EMBL" id="FMZO01000016">
    <property type="protein sequence ID" value="SDD92505.1"/>
    <property type="molecule type" value="Genomic_DNA"/>
</dbReference>
<dbReference type="STRING" id="1285928.SAMN04487894_11657"/>
<dbReference type="InterPro" id="IPR025665">
    <property type="entry name" value="Beta-barrel_OMP_2"/>
</dbReference>
<dbReference type="Proteomes" id="UP000198757">
    <property type="component" value="Unassembled WGS sequence"/>
</dbReference>
<dbReference type="Pfam" id="PF13568">
    <property type="entry name" value="OMP_b-brl_2"/>
    <property type="match status" value="1"/>
</dbReference>
<protein>
    <submittedName>
        <fullName evidence="2">Outer membrane protein beta-barrel domain-containing protein</fullName>
    </submittedName>
</protein>
<dbReference type="OrthoDB" id="1011748at2"/>
<organism evidence="2 3">
    <name type="scientific">Niabella drilacis (strain DSM 25811 / CCM 8410 / CCUG 62505 / LMG 26954 / E90)</name>
    <dbReference type="NCBI Taxonomy" id="1285928"/>
    <lineage>
        <taxon>Bacteria</taxon>
        <taxon>Pseudomonadati</taxon>
        <taxon>Bacteroidota</taxon>
        <taxon>Chitinophagia</taxon>
        <taxon>Chitinophagales</taxon>
        <taxon>Chitinophagaceae</taxon>
        <taxon>Niabella</taxon>
    </lineage>
</organism>
<evidence type="ECO:0000313" key="3">
    <source>
        <dbReference type="Proteomes" id="UP000198757"/>
    </source>
</evidence>
<feature type="domain" description="Outer membrane protein beta-barrel" evidence="1">
    <location>
        <begin position="23"/>
        <end position="203"/>
    </location>
</feature>
<reference evidence="3" key="1">
    <citation type="submission" date="2016-10" db="EMBL/GenBank/DDBJ databases">
        <authorList>
            <person name="Varghese N."/>
            <person name="Submissions S."/>
        </authorList>
    </citation>
    <scope>NUCLEOTIDE SEQUENCE [LARGE SCALE GENOMIC DNA]</scope>
    <source>
        <strain evidence="3">DSM 25811 / CCM 8410 / LMG 26954 / E90</strain>
    </source>
</reference>
<sequence>MKRILIIICLLVFPGLFFSVEAQVRWGLRAGVNFTNVSAVKNGKPLNTGIRTGFKGGADAAIPLGRLFRLEPGLLFSTKGYKNGEAVKINANACYLELPVNFIYSPEVGSGNLLLGAGPYLGYGLGGRWKTPGVNSGSDFRTEMKGNLQFANDTKMDDYYYIAPGSSFTYGRPVDAGVNFLAGYELSGNLALRLEGQLGITDLAPKVEGQTTKDHLKNVGFGISAGYKF</sequence>
<accession>A0A1G6YS71</accession>
<dbReference type="RefSeq" id="WP_090392249.1">
    <property type="nucleotide sequence ID" value="NZ_FMZO01000016.1"/>
</dbReference>